<protein>
    <recommendedName>
        <fullName evidence="2">histidine kinase</fullName>
        <ecNumber evidence="2">2.7.13.3</ecNumber>
    </recommendedName>
</protein>
<dbReference type="InterPro" id="IPR003594">
    <property type="entry name" value="HATPase_dom"/>
</dbReference>
<dbReference type="Gene3D" id="3.30.565.10">
    <property type="entry name" value="Histidine kinase-like ATPase, C-terminal domain"/>
    <property type="match status" value="1"/>
</dbReference>
<keyword evidence="3" id="KW-0597">Phosphoprotein</keyword>
<dbReference type="PROSITE" id="PS50109">
    <property type="entry name" value="HIS_KIN"/>
    <property type="match status" value="1"/>
</dbReference>
<dbReference type="InterPro" id="IPR003661">
    <property type="entry name" value="HisK_dim/P_dom"/>
</dbReference>
<comment type="caution">
    <text evidence="10">The sequence shown here is derived from an EMBL/GenBank/DDBJ whole genome shotgun (WGS) entry which is preliminary data.</text>
</comment>
<feature type="transmembrane region" description="Helical" evidence="8">
    <location>
        <begin position="136"/>
        <end position="153"/>
    </location>
</feature>
<gene>
    <name evidence="10" type="ORF">EVA69_04585</name>
</gene>
<dbReference type="Proteomes" id="UP000320404">
    <property type="component" value="Unassembled WGS sequence"/>
</dbReference>
<dbReference type="CDD" id="cd00075">
    <property type="entry name" value="HATPase"/>
    <property type="match status" value="1"/>
</dbReference>
<evidence type="ECO:0000313" key="11">
    <source>
        <dbReference type="Proteomes" id="UP000320404"/>
    </source>
</evidence>
<keyword evidence="7" id="KW-0067">ATP-binding</keyword>
<keyword evidence="8" id="KW-1133">Transmembrane helix</keyword>
<dbReference type="CDD" id="cd00082">
    <property type="entry name" value="HisKA"/>
    <property type="match status" value="1"/>
</dbReference>
<feature type="transmembrane region" description="Helical" evidence="8">
    <location>
        <begin position="56"/>
        <end position="79"/>
    </location>
</feature>
<dbReference type="Gene3D" id="1.10.287.130">
    <property type="match status" value="1"/>
</dbReference>
<dbReference type="EC" id="2.7.13.3" evidence="2"/>
<keyword evidence="8" id="KW-0812">Transmembrane</keyword>
<feature type="domain" description="Histidine kinase" evidence="9">
    <location>
        <begin position="231"/>
        <end position="439"/>
    </location>
</feature>
<feature type="transmembrane region" description="Helical" evidence="8">
    <location>
        <begin position="33"/>
        <end position="50"/>
    </location>
</feature>
<dbReference type="InterPro" id="IPR005467">
    <property type="entry name" value="His_kinase_dom"/>
</dbReference>
<reference evidence="10 11" key="1">
    <citation type="submission" date="2019-02" db="EMBL/GenBank/DDBJ databases">
        <title>Prokaryotic population dynamics and viral predation in marine succession experiment using metagenomics: the confinement effect.</title>
        <authorList>
            <person name="Haro-Moreno J.M."/>
            <person name="Rodriguez-Valera F."/>
            <person name="Lopez-Perez M."/>
        </authorList>
    </citation>
    <scope>NUCLEOTIDE SEQUENCE [LARGE SCALE GENOMIC DNA]</scope>
    <source>
        <strain evidence="10">MED-G158</strain>
    </source>
</reference>
<dbReference type="SUPFAM" id="SSF55874">
    <property type="entry name" value="ATPase domain of HSP90 chaperone/DNA topoisomerase II/histidine kinase"/>
    <property type="match status" value="1"/>
</dbReference>
<name>A0A520RYI6_9GAMM</name>
<comment type="catalytic activity">
    <reaction evidence="1">
        <text>ATP + protein L-histidine = ADP + protein N-phospho-L-histidine.</text>
        <dbReference type="EC" id="2.7.13.3"/>
    </reaction>
</comment>
<proteinExistence type="predicted"/>
<dbReference type="SMART" id="SM00387">
    <property type="entry name" value="HATPase_c"/>
    <property type="match status" value="1"/>
</dbReference>
<feature type="transmembrane region" description="Helical" evidence="8">
    <location>
        <begin position="113"/>
        <end position="131"/>
    </location>
</feature>
<dbReference type="GO" id="GO:0005886">
    <property type="term" value="C:plasma membrane"/>
    <property type="evidence" value="ECO:0007669"/>
    <property type="project" value="UniProtKB-SubCell"/>
</dbReference>
<evidence type="ECO:0000256" key="1">
    <source>
        <dbReference type="ARBA" id="ARBA00000085"/>
    </source>
</evidence>
<evidence type="ECO:0000256" key="4">
    <source>
        <dbReference type="ARBA" id="ARBA00022679"/>
    </source>
</evidence>
<evidence type="ECO:0000256" key="8">
    <source>
        <dbReference type="SAM" id="Phobius"/>
    </source>
</evidence>
<feature type="transmembrane region" description="Helical" evidence="8">
    <location>
        <begin position="173"/>
        <end position="195"/>
    </location>
</feature>
<dbReference type="AlphaFoldDB" id="A0A520RYI6"/>
<evidence type="ECO:0000256" key="2">
    <source>
        <dbReference type="ARBA" id="ARBA00012438"/>
    </source>
</evidence>
<evidence type="ECO:0000313" key="10">
    <source>
        <dbReference type="EMBL" id="RZO75234.1"/>
    </source>
</evidence>
<evidence type="ECO:0000256" key="7">
    <source>
        <dbReference type="ARBA" id="ARBA00022840"/>
    </source>
</evidence>
<evidence type="ECO:0000256" key="3">
    <source>
        <dbReference type="ARBA" id="ARBA00022553"/>
    </source>
</evidence>
<dbReference type="InterPro" id="IPR004358">
    <property type="entry name" value="Sig_transdc_His_kin-like_C"/>
</dbReference>
<dbReference type="PANTHER" id="PTHR44936:SF10">
    <property type="entry name" value="SENSOR PROTEIN RSTB"/>
    <property type="match status" value="1"/>
</dbReference>
<feature type="transmembrane region" description="Helical" evidence="8">
    <location>
        <begin position="91"/>
        <end position="107"/>
    </location>
</feature>
<dbReference type="InterPro" id="IPR036890">
    <property type="entry name" value="HATPase_C_sf"/>
</dbReference>
<evidence type="ECO:0000256" key="5">
    <source>
        <dbReference type="ARBA" id="ARBA00022741"/>
    </source>
</evidence>
<accession>A0A520RYI6</accession>
<keyword evidence="5" id="KW-0547">Nucleotide-binding</keyword>
<keyword evidence="6" id="KW-0418">Kinase</keyword>
<dbReference type="PRINTS" id="PR00344">
    <property type="entry name" value="BCTRLSENSOR"/>
</dbReference>
<dbReference type="GO" id="GO:0005524">
    <property type="term" value="F:ATP binding"/>
    <property type="evidence" value="ECO:0007669"/>
    <property type="project" value="UniProtKB-KW"/>
</dbReference>
<dbReference type="InterPro" id="IPR050980">
    <property type="entry name" value="2C_sensor_his_kinase"/>
</dbReference>
<evidence type="ECO:0000259" key="9">
    <source>
        <dbReference type="PROSITE" id="PS50109"/>
    </source>
</evidence>
<sequence length="443" mass="48669">MRERTKWLKMLESLVPEGLDQSALARLGLQRLLLLRALITIFSAVGVVIFQSLSSITVPASLIIALLLVIALSLGFGLWRLTVDTVISQRELFGHLLIDVVVLVVLLSNTGGASNPLISYLLVLLAITATILPRRFVYTFTLGGILIYSYFLLRDISSGHGMPMGSMDQDRIFELHLVGMWIIFSVNAVLISVFLTRMSAAIRDRELTLAEARENELRNEQLVAIGTLAAGTAHALGTPLSTMSVLLSELDNLDEEQLKASHIKEDISLLRQQVVRCKDSLNQLIRYYHKNNPAEEESLPLSDFASDISDYITNIHPSAKVNFVIETEADPVVISDQSVKHAVINIIENGIKAASQEVNISFKLSRNSQIEISIDDDGPGIPAKVMENMGEPFISTRKDSMGLGIFLANAAIQRIGGSIEMFNLKLGGALTLIRLPMVKIKEA</sequence>
<dbReference type="EMBL" id="SHAH01000064">
    <property type="protein sequence ID" value="RZO75234.1"/>
    <property type="molecule type" value="Genomic_DNA"/>
</dbReference>
<keyword evidence="8" id="KW-0472">Membrane</keyword>
<dbReference type="Pfam" id="PF02518">
    <property type="entry name" value="HATPase_c"/>
    <property type="match status" value="1"/>
</dbReference>
<dbReference type="GO" id="GO:0000155">
    <property type="term" value="F:phosphorelay sensor kinase activity"/>
    <property type="evidence" value="ECO:0007669"/>
    <property type="project" value="InterPro"/>
</dbReference>
<dbReference type="PANTHER" id="PTHR44936">
    <property type="entry name" value="SENSOR PROTEIN CREC"/>
    <property type="match status" value="1"/>
</dbReference>
<organism evidence="10 11">
    <name type="scientific">OM182 bacterium</name>
    <dbReference type="NCBI Taxonomy" id="2510334"/>
    <lineage>
        <taxon>Bacteria</taxon>
        <taxon>Pseudomonadati</taxon>
        <taxon>Pseudomonadota</taxon>
        <taxon>Gammaproteobacteria</taxon>
        <taxon>OMG group</taxon>
        <taxon>OM182 clade</taxon>
    </lineage>
</organism>
<evidence type="ECO:0000256" key="6">
    <source>
        <dbReference type="ARBA" id="ARBA00022777"/>
    </source>
</evidence>
<keyword evidence="4" id="KW-0808">Transferase</keyword>